<sequence length="553" mass="61004">MYKHMSPISGIATAQGKWVLTAGYDNRVILWNAVTRQPVDRVFHDHLVNQCAFSPCGKFIATVSSDYSCRIWSLPNMSLQGIINGHSDDVESIAFHPIKPWVATCSRDKTILVSDFNGQSITQLKGHNADVISIEWNNTGQLISSSDDGTIRIWDAEKGCEVECIDLDNVETDTIAITPDGVIYAGNDNGEIISIFQGNLTVTKAHEAGIKRLVYDNQQQVMVSLSYDRKMKLWRLYDGMLENYHTAELPAIVWPRSCAFLNEDNLVFASFGDSYAQYSISTHQWHLEHIKPTQGLNACLEIDGGVWSVGDAGTVYCDNSVVAEMGSLCNFLIEFKGMIVTGGQMGKLFDARTGEVIYQHHSPLNCAAVSNSICVVGAYTGEGIVLGLVDGRVQVMDVISLHANAIKGVALSDSLIFSVCADASAAIHRIADRVLHAYIPQAHQKIANGCDGDGKGRFFSISRDLKLRLWQGESYTVIDTPSTNSIKCVAYNSEKQWIAIGNYVGWVGIYDLACGEWIMWQRRSFSGISSIKTTRDNFIFSTYEGLSEYALHA</sequence>
<dbReference type="RefSeq" id="WP_011988522.1">
    <property type="nucleotide sequence ID" value="NC_009705.1"/>
</dbReference>
<dbReference type="AlphaFoldDB" id="A0A0U1QTG9"/>
<evidence type="ECO:0000256" key="1">
    <source>
        <dbReference type="ARBA" id="ARBA00022574"/>
    </source>
</evidence>
<proteinExistence type="predicted"/>
<accession>A0A0U1QTG9</accession>
<dbReference type="PROSITE" id="PS50294">
    <property type="entry name" value="WD_REPEATS_REGION"/>
    <property type="match status" value="1"/>
</dbReference>
<organism evidence="4 5">
    <name type="scientific">Yersinia pseudotuberculosis serotype O:1b (strain IP 31758)</name>
    <dbReference type="NCBI Taxonomy" id="349747"/>
    <lineage>
        <taxon>Bacteria</taxon>
        <taxon>Pseudomonadati</taxon>
        <taxon>Pseudomonadota</taxon>
        <taxon>Gammaproteobacteria</taxon>
        <taxon>Enterobacterales</taxon>
        <taxon>Yersiniaceae</taxon>
        <taxon>Yersinia</taxon>
    </lineage>
</organism>
<geneLocation type="plasmid" evidence="5">
    <name>plasmid_153kb</name>
</geneLocation>
<dbReference type="InterPro" id="IPR050349">
    <property type="entry name" value="WD_LIS1/nudF_dynein_reg"/>
</dbReference>
<evidence type="ECO:0000256" key="3">
    <source>
        <dbReference type="PROSITE-ProRule" id="PRU00221"/>
    </source>
</evidence>
<keyword evidence="1 3" id="KW-0853">WD repeat</keyword>
<evidence type="ECO:0000313" key="5">
    <source>
        <dbReference type="Proteomes" id="UP000002412"/>
    </source>
</evidence>
<protein>
    <submittedName>
        <fullName evidence="4">Conserved domain protein</fullName>
    </submittedName>
</protein>
<dbReference type="InterPro" id="IPR015943">
    <property type="entry name" value="WD40/YVTN_repeat-like_dom_sf"/>
</dbReference>
<dbReference type="InterPro" id="IPR001680">
    <property type="entry name" value="WD40_rpt"/>
</dbReference>
<dbReference type="PROSITE" id="PS00678">
    <property type="entry name" value="WD_REPEATS_1"/>
    <property type="match status" value="1"/>
</dbReference>
<name>A0A0U1QTG9_YERP3</name>
<dbReference type="PANTHER" id="PTHR44129">
    <property type="entry name" value="WD REPEAT-CONTAINING PROTEIN POP1"/>
    <property type="match status" value="1"/>
</dbReference>
<dbReference type="SMART" id="SM00320">
    <property type="entry name" value="WD40"/>
    <property type="match status" value="8"/>
</dbReference>
<dbReference type="Pfam" id="PF00400">
    <property type="entry name" value="WD40"/>
    <property type="match status" value="3"/>
</dbReference>
<feature type="repeat" description="WD" evidence="3">
    <location>
        <begin position="124"/>
        <end position="164"/>
    </location>
</feature>
<feature type="repeat" description="WD" evidence="3">
    <location>
        <begin position="203"/>
        <end position="236"/>
    </location>
</feature>
<evidence type="ECO:0000313" key="4">
    <source>
        <dbReference type="EMBL" id="ABS45678.1"/>
    </source>
</evidence>
<dbReference type="InterPro" id="IPR036322">
    <property type="entry name" value="WD40_repeat_dom_sf"/>
</dbReference>
<dbReference type="PROSITE" id="PS50082">
    <property type="entry name" value="WD_REPEATS_2"/>
    <property type="match status" value="4"/>
</dbReference>
<dbReference type="Proteomes" id="UP000002412">
    <property type="component" value="Plasmid p_153kb"/>
</dbReference>
<feature type="repeat" description="WD" evidence="3">
    <location>
        <begin position="41"/>
        <end position="74"/>
    </location>
</feature>
<dbReference type="EMBL" id="CP000719">
    <property type="protein sequence ID" value="ABS45678.1"/>
    <property type="molecule type" value="Genomic_DNA"/>
</dbReference>
<dbReference type="HOGENOM" id="CLU_479741_0_0_6"/>
<dbReference type="CDD" id="cd00200">
    <property type="entry name" value="WD40"/>
    <property type="match status" value="1"/>
</dbReference>
<dbReference type="KEGG" id="ypi:YpsIP31758_B0063"/>
<feature type="repeat" description="WD" evidence="3">
    <location>
        <begin position="83"/>
        <end position="124"/>
    </location>
</feature>
<keyword evidence="4" id="KW-0614">Plasmid</keyword>
<gene>
    <name evidence="4" type="ordered locus">YpsIP31758_B0063</name>
</gene>
<dbReference type="SUPFAM" id="SSF50978">
    <property type="entry name" value="WD40 repeat-like"/>
    <property type="match status" value="1"/>
</dbReference>
<dbReference type="SUPFAM" id="SSF69322">
    <property type="entry name" value="Tricorn protease domain 2"/>
    <property type="match status" value="1"/>
</dbReference>
<dbReference type="InterPro" id="IPR019775">
    <property type="entry name" value="WD40_repeat_CS"/>
</dbReference>
<evidence type="ECO:0000256" key="2">
    <source>
        <dbReference type="ARBA" id="ARBA00022737"/>
    </source>
</evidence>
<dbReference type="Gene3D" id="2.130.10.10">
    <property type="entry name" value="YVTN repeat-like/Quinoprotein amine dehydrogenase"/>
    <property type="match status" value="3"/>
</dbReference>
<dbReference type="PRINTS" id="PR00320">
    <property type="entry name" value="GPROTEINBRPT"/>
</dbReference>
<keyword evidence="2" id="KW-0677">Repeat</keyword>
<dbReference type="InterPro" id="IPR020472">
    <property type="entry name" value="WD40_PAC1"/>
</dbReference>
<reference evidence="4 5" key="1">
    <citation type="journal article" date="2007" name="PLoS Genet.">
        <title>The complete genome sequence of Yersinia pseudotuberculosis IP31758, the causative agent of Far East scarlet-like fever.</title>
        <authorList>
            <person name="Eppinger M."/>
            <person name="Rosovitz M.J."/>
            <person name="Fricke W.F."/>
            <person name="Rasko D.A."/>
            <person name="Kokorina G."/>
            <person name="Fayolle C."/>
            <person name="Lindler L.E."/>
            <person name="Carniel E."/>
            <person name="Ravel J."/>
        </authorList>
    </citation>
    <scope>NUCLEOTIDE SEQUENCE [LARGE SCALE GENOMIC DNA]</scope>
    <source>
        <strain evidence="4 5">IP 31758</strain>
        <plasmid evidence="5">Plasmid plasmid_153kb</plasmid>
    </source>
</reference>